<proteinExistence type="predicted"/>
<evidence type="ECO:0000313" key="3">
    <source>
        <dbReference type="Proteomes" id="UP000285712"/>
    </source>
</evidence>
<protein>
    <submittedName>
        <fullName evidence="2">Uncharacterized protein</fullName>
    </submittedName>
</protein>
<name>A0A3R6ZT96_APHAT</name>
<evidence type="ECO:0000256" key="1">
    <source>
        <dbReference type="SAM" id="Phobius"/>
    </source>
</evidence>
<keyword evidence="1" id="KW-0472">Membrane</keyword>
<evidence type="ECO:0000313" key="2">
    <source>
        <dbReference type="EMBL" id="RHY82061.1"/>
    </source>
</evidence>
<dbReference type="EMBL" id="QUTG01007741">
    <property type="protein sequence ID" value="RHY82061.1"/>
    <property type="molecule type" value="Genomic_DNA"/>
</dbReference>
<reference evidence="2 3" key="1">
    <citation type="submission" date="2018-08" db="EMBL/GenBank/DDBJ databases">
        <title>Aphanomyces genome sequencing and annotation.</title>
        <authorList>
            <person name="Minardi D."/>
            <person name="Oidtmann B."/>
            <person name="Van Der Giezen M."/>
            <person name="Studholme D.J."/>
        </authorList>
    </citation>
    <scope>NUCLEOTIDE SEQUENCE [LARGE SCALE GENOMIC DNA]</scope>
    <source>
        <strain evidence="2 3">Sv</strain>
    </source>
</reference>
<dbReference type="Proteomes" id="UP000285712">
    <property type="component" value="Unassembled WGS sequence"/>
</dbReference>
<keyword evidence="1" id="KW-0812">Transmembrane</keyword>
<feature type="non-terminal residue" evidence="2">
    <location>
        <position position="72"/>
    </location>
</feature>
<dbReference type="AlphaFoldDB" id="A0A3R6ZT96"/>
<organism evidence="2 3">
    <name type="scientific">Aphanomyces astaci</name>
    <name type="common">Crayfish plague agent</name>
    <dbReference type="NCBI Taxonomy" id="112090"/>
    <lineage>
        <taxon>Eukaryota</taxon>
        <taxon>Sar</taxon>
        <taxon>Stramenopiles</taxon>
        <taxon>Oomycota</taxon>
        <taxon>Saprolegniomycetes</taxon>
        <taxon>Saprolegniales</taxon>
        <taxon>Verrucalvaceae</taxon>
        <taxon>Aphanomyces</taxon>
    </lineage>
</organism>
<gene>
    <name evidence="2" type="ORF">DYB35_013470</name>
</gene>
<comment type="caution">
    <text evidence="2">The sequence shown here is derived from an EMBL/GenBank/DDBJ whole genome shotgun (WGS) entry which is preliminary data.</text>
</comment>
<keyword evidence="1" id="KW-1133">Transmembrane helix</keyword>
<feature type="transmembrane region" description="Helical" evidence="1">
    <location>
        <begin position="43"/>
        <end position="65"/>
    </location>
</feature>
<accession>A0A3R6ZT96</accession>
<sequence length="72" mass="8160">MYFVNFALDTSLGVVFNWVLLTLLTVWLMQLTSWLAIILTAKLIIGCGIVYCQAVLVDFAVWVFAPLETHPR</sequence>
<feature type="transmembrane region" description="Helical" evidence="1">
    <location>
        <begin position="12"/>
        <end position="31"/>
    </location>
</feature>